<proteinExistence type="predicted"/>
<dbReference type="RefSeq" id="WP_343964477.1">
    <property type="nucleotide sequence ID" value="NZ_BAAAGK010000023.1"/>
</dbReference>
<evidence type="ECO:0000313" key="2">
    <source>
        <dbReference type="Proteomes" id="UP001596514"/>
    </source>
</evidence>
<comment type="caution">
    <text evidence="1">The sequence shown here is derived from an EMBL/GenBank/DDBJ whole genome shotgun (WGS) entry which is preliminary data.</text>
</comment>
<accession>A0ABW2T210</accession>
<evidence type="ECO:0000313" key="1">
    <source>
        <dbReference type="EMBL" id="MFC7602201.1"/>
    </source>
</evidence>
<organism evidence="1 2">
    <name type="scientific">Streptosporangium amethystogenes subsp. fukuiense</name>
    <dbReference type="NCBI Taxonomy" id="698418"/>
    <lineage>
        <taxon>Bacteria</taxon>
        <taxon>Bacillati</taxon>
        <taxon>Actinomycetota</taxon>
        <taxon>Actinomycetes</taxon>
        <taxon>Streptosporangiales</taxon>
        <taxon>Streptosporangiaceae</taxon>
        <taxon>Streptosporangium</taxon>
    </lineage>
</organism>
<dbReference type="Proteomes" id="UP001596514">
    <property type="component" value="Unassembled WGS sequence"/>
</dbReference>
<evidence type="ECO:0008006" key="3">
    <source>
        <dbReference type="Google" id="ProtNLM"/>
    </source>
</evidence>
<protein>
    <recommendedName>
        <fullName evidence="3">Type II toxin-antitoxin system RelE/ParE family toxin</fullName>
    </recommendedName>
</protein>
<dbReference type="EMBL" id="JBHTEE010000001">
    <property type="protein sequence ID" value="MFC7602201.1"/>
    <property type="molecule type" value="Genomic_DNA"/>
</dbReference>
<keyword evidence="2" id="KW-1185">Reference proteome</keyword>
<gene>
    <name evidence="1" type="ORF">ACFQVD_19050</name>
</gene>
<sequence length="120" mass="13949">MQDRPRSTWQFYTTVSGSDVVSKEIHEVLQGKPPRLELGNLMRRIADGTTLRRDTKHLGRGLHEARLTYERNEYRLYYAVNPQGEHILLGLKFHMKGSSGAQDRAMEVARDRLAEWRGRI</sequence>
<name>A0ABW2T210_9ACTN</name>
<reference evidence="2" key="1">
    <citation type="journal article" date="2019" name="Int. J. Syst. Evol. Microbiol.">
        <title>The Global Catalogue of Microorganisms (GCM) 10K type strain sequencing project: providing services to taxonomists for standard genome sequencing and annotation.</title>
        <authorList>
            <consortium name="The Broad Institute Genomics Platform"/>
            <consortium name="The Broad Institute Genome Sequencing Center for Infectious Disease"/>
            <person name="Wu L."/>
            <person name="Ma J."/>
        </authorList>
    </citation>
    <scope>NUCLEOTIDE SEQUENCE [LARGE SCALE GENOMIC DNA]</scope>
    <source>
        <strain evidence="2">JCM 10083</strain>
    </source>
</reference>